<comment type="caution">
    <text evidence="11">The sequence shown here is derived from an EMBL/GenBank/DDBJ whole genome shotgun (WGS) entry which is preliminary data.</text>
</comment>
<keyword evidence="4 7" id="KW-0233">DNA recombination</keyword>
<dbReference type="GO" id="GO:0030915">
    <property type="term" value="C:Smc5-Smc6 complex"/>
    <property type="evidence" value="ECO:0007669"/>
    <property type="project" value="UniProtKB-UniRule"/>
</dbReference>
<evidence type="ECO:0000256" key="2">
    <source>
        <dbReference type="ARBA" id="ARBA00008997"/>
    </source>
</evidence>
<dbReference type="Pfam" id="PF08743">
    <property type="entry name" value="Nse4_C"/>
    <property type="match status" value="1"/>
</dbReference>
<dbReference type="EMBL" id="JAEHOC010000046">
    <property type="protein sequence ID" value="KAG2426590.1"/>
    <property type="molecule type" value="Genomic_DNA"/>
</dbReference>
<evidence type="ECO:0000313" key="11">
    <source>
        <dbReference type="EMBL" id="KAG2426590.1"/>
    </source>
</evidence>
<dbReference type="Proteomes" id="UP000650467">
    <property type="component" value="Unassembled WGS sequence"/>
</dbReference>
<comment type="function">
    <text evidence="7">Component of the SMC5-SMC6 complex, that promotes sister chromatid alignment after DNA damage and facilitates double-stranded DNA breaks (DSBs) repair via homologous recombination between sister chromatids.</text>
</comment>
<evidence type="ECO:0000256" key="6">
    <source>
        <dbReference type="ARBA" id="ARBA00023242"/>
    </source>
</evidence>
<feature type="domain" description="Non-structural maintenance of chromosome element 4 C-terminal" evidence="10">
    <location>
        <begin position="199"/>
        <end position="282"/>
    </location>
</feature>
<comment type="subcellular location">
    <subcellularLocation>
        <location evidence="1 7">Nucleus</location>
    </subcellularLocation>
</comment>
<evidence type="ECO:0000256" key="4">
    <source>
        <dbReference type="ARBA" id="ARBA00023172"/>
    </source>
</evidence>
<keyword evidence="6 7" id="KW-0539">Nucleus</keyword>
<dbReference type="InterPro" id="IPR027786">
    <property type="entry name" value="Nse4/EID"/>
</dbReference>
<dbReference type="PANTHER" id="PTHR16140">
    <property type="entry name" value="NON-STRUCTURAL MAINTENANCE OF CHROMOSOMES ELEMENT 4"/>
    <property type="match status" value="1"/>
</dbReference>
<reference evidence="11" key="1">
    <citation type="journal article" date="2020" name="bioRxiv">
        <title>Comparative genomics of Chlamydomonas.</title>
        <authorList>
            <person name="Craig R.J."/>
            <person name="Hasan A.R."/>
            <person name="Ness R.W."/>
            <person name="Keightley P.D."/>
        </authorList>
    </citation>
    <scope>NUCLEOTIDE SEQUENCE</scope>
    <source>
        <strain evidence="11">SAG 7.73</strain>
    </source>
</reference>
<evidence type="ECO:0000256" key="5">
    <source>
        <dbReference type="ARBA" id="ARBA00023204"/>
    </source>
</evidence>
<evidence type="ECO:0000256" key="3">
    <source>
        <dbReference type="ARBA" id="ARBA00022763"/>
    </source>
</evidence>
<accession>A0A835SU00</accession>
<feature type="coiled-coil region" evidence="8">
    <location>
        <begin position="2"/>
        <end position="51"/>
    </location>
</feature>
<comment type="subunit">
    <text evidence="7">Component of the SMC5-SMC6 complex.</text>
</comment>
<dbReference type="PANTHER" id="PTHR16140:SF0">
    <property type="entry name" value="NON-STRUCTURAL MAINTENANCE OF CHROMOSOMES ELEMENT 4"/>
    <property type="match status" value="1"/>
</dbReference>
<dbReference type="AlphaFoldDB" id="A0A835SU00"/>
<evidence type="ECO:0000256" key="7">
    <source>
        <dbReference type="RuleBase" id="RU365071"/>
    </source>
</evidence>
<dbReference type="GO" id="GO:0006310">
    <property type="term" value="P:DNA recombination"/>
    <property type="evidence" value="ECO:0007669"/>
    <property type="project" value="UniProtKB-UniRule"/>
</dbReference>
<gene>
    <name evidence="11" type="ORF">HXX76_012906</name>
</gene>
<dbReference type="InterPro" id="IPR014854">
    <property type="entry name" value="Nse4_C"/>
</dbReference>
<dbReference type="GO" id="GO:0006281">
    <property type="term" value="P:DNA repair"/>
    <property type="evidence" value="ECO:0007669"/>
    <property type="project" value="UniProtKB-UniRule"/>
</dbReference>
<organism evidence="11 12">
    <name type="scientific">Chlamydomonas incerta</name>
    <dbReference type="NCBI Taxonomy" id="51695"/>
    <lineage>
        <taxon>Eukaryota</taxon>
        <taxon>Viridiplantae</taxon>
        <taxon>Chlorophyta</taxon>
        <taxon>core chlorophytes</taxon>
        <taxon>Chlorophyceae</taxon>
        <taxon>CS clade</taxon>
        <taxon>Chlamydomonadales</taxon>
        <taxon>Chlamydomonadaceae</taxon>
        <taxon>Chlamydomonas</taxon>
    </lineage>
</organism>
<proteinExistence type="inferred from homology"/>
<keyword evidence="5 7" id="KW-0234">DNA repair</keyword>
<evidence type="ECO:0000256" key="8">
    <source>
        <dbReference type="SAM" id="Coils"/>
    </source>
</evidence>
<keyword evidence="12" id="KW-1185">Reference proteome</keyword>
<sequence>MRRDLRRELNQACQDVHRQKEVLCDISTNKLDEEIRRADKLLDKVEGVQKAKEVAASAEIFRNLAECNNEQANKLVQKQGRGPMDLVQALRRAFVHTANPQVDGAEDPMAFCWGELGASAEHLRRPARGASCMFGPMLAQPKERKAPAQRQKRQAPAELVRPEEKDCMVEGNEEKQDTDRNMEVMWRIIKAQNSPLVGFPELVLNTASFAQTVENIFTLSFLVRDNHVALVEDEQRGWCVRPLEGGKAKAAQQQAAEGIPQLQFIMSFHLNDWEEMKAFVRRSDCLMPHRDKAAQQERDKAAHAAEERAAKKARQQDHAAGRAV</sequence>
<feature type="region of interest" description="Disordered" evidence="9">
    <location>
        <begin position="140"/>
        <end position="176"/>
    </location>
</feature>
<dbReference type="OrthoDB" id="361242at2759"/>
<evidence type="ECO:0000313" key="12">
    <source>
        <dbReference type="Proteomes" id="UP000650467"/>
    </source>
</evidence>
<feature type="region of interest" description="Disordered" evidence="9">
    <location>
        <begin position="290"/>
        <end position="324"/>
    </location>
</feature>
<evidence type="ECO:0000256" key="1">
    <source>
        <dbReference type="ARBA" id="ARBA00004123"/>
    </source>
</evidence>
<feature type="compositionally biased region" description="Basic and acidic residues" evidence="9">
    <location>
        <begin position="160"/>
        <end position="176"/>
    </location>
</feature>
<comment type="similarity">
    <text evidence="2 7">Belongs to the NSE4 family.</text>
</comment>
<keyword evidence="8" id="KW-0175">Coiled coil</keyword>
<dbReference type="GO" id="GO:0005634">
    <property type="term" value="C:nucleus"/>
    <property type="evidence" value="ECO:0007669"/>
    <property type="project" value="UniProtKB-SubCell"/>
</dbReference>
<keyword evidence="3 7" id="KW-0227">DNA damage</keyword>
<evidence type="ECO:0000256" key="9">
    <source>
        <dbReference type="SAM" id="MobiDB-lite"/>
    </source>
</evidence>
<name>A0A835SU00_CHLIN</name>
<protein>
    <recommendedName>
        <fullName evidence="7">Non-structural maintenance of chromosomes element 4</fullName>
    </recommendedName>
</protein>
<evidence type="ECO:0000259" key="10">
    <source>
        <dbReference type="Pfam" id="PF08743"/>
    </source>
</evidence>